<dbReference type="GO" id="GO:0046982">
    <property type="term" value="F:protein heterodimerization activity"/>
    <property type="evidence" value="ECO:0007669"/>
    <property type="project" value="InterPro"/>
</dbReference>
<keyword evidence="3" id="KW-1185">Reference proteome</keyword>
<dbReference type="SUPFAM" id="SSF47113">
    <property type="entry name" value="Histone-fold"/>
    <property type="match status" value="1"/>
</dbReference>
<gene>
    <name evidence="2" type="ORF">JKF63_01803</name>
</gene>
<evidence type="ECO:0008006" key="4">
    <source>
        <dbReference type="Google" id="ProtNLM"/>
    </source>
</evidence>
<dbReference type="AlphaFoldDB" id="A0A836L0F4"/>
<proteinExistence type="predicted"/>
<dbReference type="OrthoDB" id="636685at2759"/>
<feature type="compositionally biased region" description="Acidic residues" evidence="1">
    <location>
        <begin position="143"/>
        <end position="156"/>
    </location>
</feature>
<dbReference type="KEGG" id="phet:94287926"/>
<evidence type="ECO:0000256" key="1">
    <source>
        <dbReference type="SAM" id="MobiDB-lite"/>
    </source>
</evidence>
<name>A0A836L0F4_9TRYP</name>
<feature type="compositionally biased region" description="Basic and acidic residues" evidence="1">
    <location>
        <begin position="71"/>
        <end position="80"/>
    </location>
</feature>
<accession>A0A836L0F4</accession>
<feature type="compositionally biased region" description="Polar residues" evidence="1">
    <location>
        <begin position="280"/>
        <end position="289"/>
    </location>
</feature>
<dbReference type="Gene3D" id="1.10.20.10">
    <property type="entry name" value="Histone, subunit A"/>
    <property type="match status" value="1"/>
</dbReference>
<feature type="region of interest" description="Disordered" evidence="1">
    <location>
        <begin position="1"/>
        <end position="26"/>
    </location>
</feature>
<comment type="caution">
    <text evidence="2">The sequence shown here is derived from an EMBL/GenBank/DDBJ whole genome shotgun (WGS) entry which is preliminary data.</text>
</comment>
<feature type="region of interest" description="Disordered" evidence="1">
    <location>
        <begin position="45"/>
        <end position="173"/>
    </location>
</feature>
<dbReference type="InterPro" id="IPR009072">
    <property type="entry name" value="Histone-fold"/>
</dbReference>
<sequence length="360" mass="37610">MSTERNVDEETYDDTLGTALDLDEREEGVLSPFLVPRMAAYALSGSSFSSVSSQGDAEEDHAVRLSGQSEVSKRSPRDSGEGSAAHSPADGTGEGVALGMSHGGPGHSSASADEEAPGGANAAVDPFLTYTDDDDVDRGCQGDEYDIDEEDEEGADSVDASPEARSSDHGGGASDASNFVNAFAHSRVKALLKYEGSSSIISKDATMAACEAVALLTRDLVTMATGEATRRHRKTVTYEDVARVVQLLDRFSFLTEVVPPVAASSRGTLTAGRPIVVGSNKHSATSMSIKSGARRRGEPAVRSRSVHGRAGRNASQHTHESLSGAARSKTAHARVLGAAAQQPVLHTQPGSGLRQATLRF</sequence>
<reference evidence="2 3" key="1">
    <citation type="submission" date="2021-02" db="EMBL/GenBank/DDBJ databases">
        <title>Porcisia hertigi Genome sequencing and assembly.</title>
        <authorList>
            <person name="Almutairi H."/>
            <person name="Gatherer D."/>
        </authorList>
    </citation>
    <scope>NUCLEOTIDE SEQUENCE [LARGE SCALE GENOMIC DNA]</scope>
    <source>
        <strain evidence="2 3">C119</strain>
    </source>
</reference>
<dbReference type="RefSeq" id="XP_067754006.1">
    <property type="nucleotide sequence ID" value="XM_067897849.1"/>
</dbReference>
<feature type="compositionally biased region" description="Gly residues" evidence="1">
    <location>
        <begin position="92"/>
        <end position="106"/>
    </location>
</feature>
<dbReference type="Proteomes" id="UP000674318">
    <property type="component" value="Unassembled WGS sequence"/>
</dbReference>
<protein>
    <recommendedName>
        <fullName evidence="4">Transcription factor CBF/NF-Y/archaeal histone domain-containing protein</fullName>
    </recommendedName>
</protein>
<organism evidence="2 3">
    <name type="scientific">Porcisia hertigi</name>
    <dbReference type="NCBI Taxonomy" id="2761500"/>
    <lineage>
        <taxon>Eukaryota</taxon>
        <taxon>Discoba</taxon>
        <taxon>Euglenozoa</taxon>
        <taxon>Kinetoplastea</taxon>
        <taxon>Metakinetoplastina</taxon>
        <taxon>Trypanosomatida</taxon>
        <taxon>Trypanosomatidae</taxon>
        <taxon>Leishmaniinae</taxon>
        <taxon>Porcisia</taxon>
    </lineage>
</organism>
<evidence type="ECO:0000313" key="3">
    <source>
        <dbReference type="Proteomes" id="UP000674318"/>
    </source>
</evidence>
<dbReference type="GeneID" id="94287926"/>
<evidence type="ECO:0000313" key="2">
    <source>
        <dbReference type="EMBL" id="KAG5493971.1"/>
    </source>
</evidence>
<feature type="region of interest" description="Disordered" evidence="1">
    <location>
        <begin position="280"/>
        <end position="360"/>
    </location>
</feature>
<dbReference type="EMBL" id="JAFJZO010000034">
    <property type="protein sequence ID" value="KAG5493971.1"/>
    <property type="molecule type" value="Genomic_DNA"/>
</dbReference>